<protein>
    <submittedName>
        <fullName evidence="2">Uncharacterized protein</fullName>
    </submittedName>
</protein>
<dbReference type="Proteomes" id="UP000790347">
    <property type="component" value="Unassembled WGS sequence"/>
</dbReference>
<dbReference type="EMBL" id="ASGP02000001">
    <property type="protein sequence ID" value="KAH9527582.1"/>
    <property type="molecule type" value="Genomic_DNA"/>
</dbReference>
<evidence type="ECO:0000313" key="3">
    <source>
        <dbReference type="Proteomes" id="UP000790347"/>
    </source>
</evidence>
<reference evidence="2" key="1">
    <citation type="submission" date="2013-05" db="EMBL/GenBank/DDBJ databases">
        <authorList>
            <person name="Yim A.K.Y."/>
            <person name="Chan T.F."/>
            <person name="Ji K.M."/>
            <person name="Liu X.Y."/>
            <person name="Zhou J.W."/>
            <person name="Li R.Q."/>
            <person name="Yang K.Y."/>
            <person name="Li J."/>
            <person name="Li M."/>
            <person name="Law P.T.W."/>
            <person name="Wu Y.L."/>
            <person name="Cai Z.L."/>
            <person name="Qin H."/>
            <person name="Bao Y."/>
            <person name="Leung R.K.K."/>
            <person name="Ng P.K.S."/>
            <person name="Zou J."/>
            <person name="Zhong X.J."/>
            <person name="Ran P.X."/>
            <person name="Zhong N.S."/>
            <person name="Liu Z.G."/>
            <person name="Tsui S.K.W."/>
        </authorList>
    </citation>
    <scope>NUCLEOTIDE SEQUENCE</scope>
    <source>
        <strain evidence="2">Derf</strain>
        <tissue evidence="2">Whole organism</tissue>
    </source>
</reference>
<accession>A0A922IB69</accession>
<reference evidence="2" key="2">
    <citation type="journal article" date="2022" name="Res Sq">
        <title>Comparative Genomics Reveals Insights into the Divergent Evolution of Astigmatic Mites and Household Pest Adaptations.</title>
        <authorList>
            <person name="Xiong Q."/>
            <person name="Wan A.T.-Y."/>
            <person name="Liu X.-Y."/>
            <person name="Fung C.S.-H."/>
            <person name="Xiao X."/>
            <person name="Malainual N."/>
            <person name="Hou J."/>
            <person name="Wang L."/>
            <person name="Wang M."/>
            <person name="Yang K."/>
            <person name="Cui Y."/>
            <person name="Leung E."/>
            <person name="Nong W."/>
            <person name="Shin S.-K."/>
            <person name="Au S."/>
            <person name="Jeong K.Y."/>
            <person name="Chew F.T."/>
            <person name="Hui J."/>
            <person name="Leung T.F."/>
            <person name="Tungtrongchitr A."/>
            <person name="Zhong N."/>
            <person name="Liu Z."/>
            <person name="Tsui S."/>
        </authorList>
    </citation>
    <scope>NUCLEOTIDE SEQUENCE</scope>
    <source>
        <strain evidence="2">Derf</strain>
        <tissue evidence="2">Whole organism</tissue>
    </source>
</reference>
<proteinExistence type="predicted"/>
<evidence type="ECO:0000313" key="2">
    <source>
        <dbReference type="EMBL" id="KAH9527582.1"/>
    </source>
</evidence>
<organism evidence="2 3">
    <name type="scientific">Dermatophagoides farinae</name>
    <name type="common">American house dust mite</name>
    <dbReference type="NCBI Taxonomy" id="6954"/>
    <lineage>
        <taxon>Eukaryota</taxon>
        <taxon>Metazoa</taxon>
        <taxon>Ecdysozoa</taxon>
        <taxon>Arthropoda</taxon>
        <taxon>Chelicerata</taxon>
        <taxon>Arachnida</taxon>
        <taxon>Acari</taxon>
        <taxon>Acariformes</taxon>
        <taxon>Sarcoptiformes</taxon>
        <taxon>Astigmata</taxon>
        <taxon>Psoroptidia</taxon>
        <taxon>Analgoidea</taxon>
        <taxon>Pyroglyphidae</taxon>
        <taxon>Dermatophagoidinae</taxon>
        <taxon>Dermatophagoides</taxon>
    </lineage>
</organism>
<keyword evidence="1" id="KW-0812">Transmembrane</keyword>
<dbReference type="AlphaFoldDB" id="A0A922IB69"/>
<feature type="transmembrane region" description="Helical" evidence="1">
    <location>
        <begin position="6"/>
        <end position="22"/>
    </location>
</feature>
<evidence type="ECO:0000256" key="1">
    <source>
        <dbReference type="SAM" id="Phobius"/>
    </source>
</evidence>
<keyword evidence="3" id="KW-1185">Reference proteome</keyword>
<name>A0A922IB69_DERFA</name>
<keyword evidence="1" id="KW-1133">Transmembrane helix</keyword>
<sequence>MKILCPLFHYSVLLIILILFFCPNNKIYKMAITNAEIYEQERKKKPQSSFFRIFVNDLKIKLNE</sequence>
<comment type="caution">
    <text evidence="2">The sequence shown here is derived from an EMBL/GenBank/DDBJ whole genome shotgun (WGS) entry which is preliminary data.</text>
</comment>
<gene>
    <name evidence="2" type="ORF">DERF_001589</name>
</gene>
<keyword evidence="1" id="KW-0472">Membrane</keyword>